<proteinExistence type="predicted"/>
<reference evidence="1" key="2">
    <citation type="journal article" date="2015" name="Data Brief">
        <title>Shoot transcriptome of the giant reed, Arundo donax.</title>
        <authorList>
            <person name="Barrero R.A."/>
            <person name="Guerrero F.D."/>
            <person name="Moolhuijzen P."/>
            <person name="Goolsby J.A."/>
            <person name="Tidwell J."/>
            <person name="Bellgard S.E."/>
            <person name="Bellgard M.I."/>
        </authorList>
    </citation>
    <scope>NUCLEOTIDE SEQUENCE</scope>
    <source>
        <tissue evidence="1">Shoot tissue taken approximately 20 cm above the soil surface</tissue>
    </source>
</reference>
<dbReference type="EMBL" id="GBRH01225702">
    <property type="protein sequence ID" value="JAD72193.1"/>
    <property type="molecule type" value="Transcribed_RNA"/>
</dbReference>
<accession>A0A0A9CCM3</accession>
<evidence type="ECO:0000313" key="1">
    <source>
        <dbReference type="EMBL" id="JAD72193.1"/>
    </source>
</evidence>
<reference evidence="1" key="1">
    <citation type="submission" date="2014-09" db="EMBL/GenBank/DDBJ databases">
        <authorList>
            <person name="Magalhaes I.L.F."/>
            <person name="Oliveira U."/>
            <person name="Santos F.R."/>
            <person name="Vidigal T.H.D.A."/>
            <person name="Brescovit A.D."/>
            <person name="Santos A.J."/>
        </authorList>
    </citation>
    <scope>NUCLEOTIDE SEQUENCE</scope>
    <source>
        <tissue evidence="1">Shoot tissue taken approximately 20 cm above the soil surface</tissue>
    </source>
</reference>
<protein>
    <submittedName>
        <fullName evidence="1">Uncharacterized protein</fullName>
    </submittedName>
</protein>
<dbReference type="AlphaFoldDB" id="A0A0A9CCM3"/>
<organism evidence="1">
    <name type="scientific">Arundo donax</name>
    <name type="common">Giant reed</name>
    <name type="synonym">Donax arundinaceus</name>
    <dbReference type="NCBI Taxonomy" id="35708"/>
    <lineage>
        <taxon>Eukaryota</taxon>
        <taxon>Viridiplantae</taxon>
        <taxon>Streptophyta</taxon>
        <taxon>Embryophyta</taxon>
        <taxon>Tracheophyta</taxon>
        <taxon>Spermatophyta</taxon>
        <taxon>Magnoliopsida</taxon>
        <taxon>Liliopsida</taxon>
        <taxon>Poales</taxon>
        <taxon>Poaceae</taxon>
        <taxon>PACMAD clade</taxon>
        <taxon>Arundinoideae</taxon>
        <taxon>Arundineae</taxon>
        <taxon>Arundo</taxon>
    </lineage>
</organism>
<name>A0A0A9CCM3_ARUDO</name>
<sequence>MAMEREGSKHSVVVAAAGDGAPIGVA</sequence>